<evidence type="ECO:0000313" key="15">
    <source>
        <dbReference type="EMBL" id="CAG8438225.1"/>
    </source>
</evidence>
<evidence type="ECO:0000256" key="6">
    <source>
        <dbReference type="ARBA" id="ARBA00022833"/>
    </source>
</evidence>
<feature type="compositionally biased region" description="Basic and acidic residues" evidence="13">
    <location>
        <begin position="63"/>
        <end position="90"/>
    </location>
</feature>
<evidence type="ECO:0000256" key="8">
    <source>
        <dbReference type="ARBA" id="ARBA00023125"/>
    </source>
</evidence>
<dbReference type="InterPro" id="IPR051007">
    <property type="entry name" value="creA/MIG_C2H2-ZnF"/>
</dbReference>
<keyword evidence="3" id="KW-0479">Metal-binding</keyword>
<dbReference type="Gene3D" id="3.30.160.60">
    <property type="entry name" value="Classic Zinc Finger"/>
    <property type="match status" value="2"/>
</dbReference>
<dbReference type="GO" id="GO:0005634">
    <property type="term" value="C:nucleus"/>
    <property type="evidence" value="ECO:0007669"/>
    <property type="project" value="UniProtKB-SubCell"/>
</dbReference>
<evidence type="ECO:0000256" key="11">
    <source>
        <dbReference type="ARBA" id="ARBA00038023"/>
    </source>
</evidence>
<dbReference type="SMART" id="SM00355">
    <property type="entry name" value="ZnF_C2H2"/>
    <property type="match status" value="2"/>
</dbReference>
<evidence type="ECO:0000256" key="5">
    <source>
        <dbReference type="ARBA" id="ARBA00022771"/>
    </source>
</evidence>
<evidence type="ECO:0000256" key="12">
    <source>
        <dbReference type="PROSITE-ProRule" id="PRU00042"/>
    </source>
</evidence>
<dbReference type="PANTHER" id="PTHR47428:SF1">
    <property type="entry name" value="REGULATORY PROTEIN MIG1-RELATED"/>
    <property type="match status" value="1"/>
</dbReference>
<feature type="domain" description="C2H2-type" evidence="14">
    <location>
        <begin position="72"/>
        <end position="101"/>
    </location>
</feature>
<keyword evidence="5 12" id="KW-0863">Zinc-finger</keyword>
<dbReference type="InterPro" id="IPR013087">
    <property type="entry name" value="Znf_C2H2_type"/>
</dbReference>
<feature type="compositionally biased region" description="Low complexity" evidence="13">
    <location>
        <begin position="29"/>
        <end position="38"/>
    </location>
</feature>
<feature type="region of interest" description="Disordered" evidence="13">
    <location>
        <begin position="1"/>
        <end position="46"/>
    </location>
</feature>
<dbReference type="GO" id="GO:0005737">
    <property type="term" value="C:cytoplasm"/>
    <property type="evidence" value="ECO:0007669"/>
    <property type="project" value="TreeGrafter"/>
</dbReference>
<name>A0A9N8V1I3_9GLOM</name>
<dbReference type="PROSITE" id="PS50157">
    <property type="entry name" value="ZINC_FINGER_C2H2_2"/>
    <property type="match status" value="2"/>
</dbReference>
<keyword evidence="9" id="KW-0804">Transcription</keyword>
<keyword evidence="10" id="KW-0539">Nucleus</keyword>
<keyword evidence="6" id="KW-0862">Zinc</keyword>
<evidence type="ECO:0000259" key="14">
    <source>
        <dbReference type="PROSITE" id="PS50157"/>
    </source>
</evidence>
<dbReference type="Pfam" id="PF00096">
    <property type="entry name" value="zf-C2H2"/>
    <property type="match status" value="2"/>
</dbReference>
<evidence type="ECO:0000256" key="4">
    <source>
        <dbReference type="ARBA" id="ARBA00022737"/>
    </source>
</evidence>
<dbReference type="FunFam" id="3.30.160.60:FF:000089">
    <property type="entry name" value="DNA-binding protein creA"/>
    <property type="match status" value="1"/>
</dbReference>
<keyword evidence="16" id="KW-1185">Reference proteome</keyword>
<keyword evidence="2" id="KW-0678">Repressor</keyword>
<evidence type="ECO:0000256" key="7">
    <source>
        <dbReference type="ARBA" id="ARBA00023015"/>
    </source>
</evidence>
<comment type="caution">
    <text evidence="15">The sequence shown here is derived from an EMBL/GenBank/DDBJ whole genome shotgun (WGS) entry which is preliminary data.</text>
</comment>
<proteinExistence type="inferred from homology"/>
<sequence length="342" mass="38377">MPQQHHQVQQNGNGNNDSRSGNGKKRAHSTSSSSSEKSNAPRPYKCPMCNKAFHRLEHQTRHIRTHTGEKPHRCEFPGCEKKFSRSDELTRHRRTHTNPTKKDKRKQQQKLNMEFKNNSAASSSNLMASACSSYYNHPECGLPFASINHINAIPPPFEPPSKRMRRLSNEDCRHNGINNNNLPSPPLLARSFDRNQIEGLNGDIHSSHFCSENCSDSENEFAPLTPESSPLLGPQVEEGSPSNSLLVRQFTTHNSKNYYYNSTNNGAMLPSMINAINFTPNIPMKKNIITTSNTKTTSSTNTNLIITGNNSATNRISDIVNTPLPPQESNVFDYCALPPFRY</sequence>
<keyword evidence="4" id="KW-0677">Repeat</keyword>
<evidence type="ECO:0000256" key="2">
    <source>
        <dbReference type="ARBA" id="ARBA00022491"/>
    </source>
</evidence>
<dbReference type="PANTHER" id="PTHR47428">
    <property type="entry name" value="REGULATORY PROTEIN MIG1-RELATED"/>
    <property type="match status" value="1"/>
</dbReference>
<dbReference type="EMBL" id="CAJVPS010000003">
    <property type="protein sequence ID" value="CAG8438225.1"/>
    <property type="molecule type" value="Genomic_DNA"/>
</dbReference>
<evidence type="ECO:0000256" key="1">
    <source>
        <dbReference type="ARBA" id="ARBA00004123"/>
    </source>
</evidence>
<evidence type="ECO:0000256" key="13">
    <source>
        <dbReference type="SAM" id="MobiDB-lite"/>
    </source>
</evidence>
<protein>
    <submittedName>
        <fullName evidence="15">577_t:CDS:1</fullName>
    </submittedName>
</protein>
<dbReference type="FunFam" id="3.30.160.60:FF:000152">
    <property type="entry name" value="DNA-binding protein creA"/>
    <property type="match status" value="1"/>
</dbReference>
<feature type="region of interest" description="Disordered" evidence="13">
    <location>
        <begin position="63"/>
        <end position="109"/>
    </location>
</feature>
<dbReference type="SUPFAM" id="SSF57667">
    <property type="entry name" value="beta-beta-alpha zinc fingers"/>
    <property type="match status" value="1"/>
</dbReference>
<dbReference type="GO" id="GO:0000978">
    <property type="term" value="F:RNA polymerase II cis-regulatory region sequence-specific DNA binding"/>
    <property type="evidence" value="ECO:0007669"/>
    <property type="project" value="TreeGrafter"/>
</dbReference>
<gene>
    <name evidence="15" type="ORF">ALEPTO_LOCUS82</name>
</gene>
<keyword evidence="7" id="KW-0805">Transcription regulation</keyword>
<evidence type="ECO:0000313" key="16">
    <source>
        <dbReference type="Proteomes" id="UP000789508"/>
    </source>
</evidence>
<comment type="subcellular location">
    <subcellularLocation>
        <location evidence="1">Nucleus</location>
    </subcellularLocation>
</comment>
<feature type="compositionally biased region" description="Low complexity" evidence="13">
    <location>
        <begin position="1"/>
        <end position="21"/>
    </location>
</feature>
<keyword evidence="8" id="KW-0238">DNA-binding</keyword>
<evidence type="ECO:0000256" key="3">
    <source>
        <dbReference type="ARBA" id="ARBA00022723"/>
    </source>
</evidence>
<dbReference type="OrthoDB" id="654211at2759"/>
<dbReference type="GO" id="GO:0000433">
    <property type="term" value="P:carbon catabolite repression of transcription from RNA polymerase II promoter by glucose"/>
    <property type="evidence" value="ECO:0007669"/>
    <property type="project" value="TreeGrafter"/>
</dbReference>
<feature type="domain" description="C2H2-type" evidence="14">
    <location>
        <begin position="44"/>
        <end position="71"/>
    </location>
</feature>
<dbReference type="InterPro" id="IPR036236">
    <property type="entry name" value="Znf_C2H2_sf"/>
</dbReference>
<comment type="similarity">
    <text evidence="11">Belongs to the creA/MIG C2H2-type zinc-finger protein family.</text>
</comment>
<organism evidence="15 16">
    <name type="scientific">Ambispora leptoticha</name>
    <dbReference type="NCBI Taxonomy" id="144679"/>
    <lineage>
        <taxon>Eukaryota</taxon>
        <taxon>Fungi</taxon>
        <taxon>Fungi incertae sedis</taxon>
        <taxon>Mucoromycota</taxon>
        <taxon>Glomeromycotina</taxon>
        <taxon>Glomeromycetes</taxon>
        <taxon>Archaeosporales</taxon>
        <taxon>Ambisporaceae</taxon>
        <taxon>Ambispora</taxon>
    </lineage>
</organism>
<dbReference type="AlphaFoldDB" id="A0A9N8V1I3"/>
<reference evidence="15" key="1">
    <citation type="submission" date="2021-06" db="EMBL/GenBank/DDBJ databases">
        <authorList>
            <person name="Kallberg Y."/>
            <person name="Tangrot J."/>
            <person name="Rosling A."/>
        </authorList>
    </citation>
    <scope>NUCLEOTIDE SEQUENCE</scope>
    <source>
        <strain evidence="15">FL130A</strain>
    </source>
</reference>
<dbReference type="Proteomes" id="UP000789508">
    <property type="component" value="Unassembled WGS sequence"/>
</dbReference>
<accession>A0A9N8V1I3</accession>
<dbReference type="GO" id="GO:0008270">
    <property type="term" value="F:zinc ion binding"/>
    <property type="evidence" value="ECO:0007669"/>
    <property type="project" value="UniProtKB-KW"/>
</dbReference>
<dbReference type="PROSITE" id="PS00028">
    <property type="entry name" value="ZINC_FINGER_C2H2_1"/>
    <property type="match status" value="2"/>
</dbReference>
<evidence type="ECO:0000256" key="10">
    <source>
        <dbReference type="ARBA" id="ARBA00023242"/>
    </source>
</evidence>
<evidence type="ECO:0000256" key="9">
    <source>
        <dbReference type="ARBA" id="ARBA00023163"/>
    </source>
</evidence>